<evidence type="ECO:0000256" key="4">
    <source>
        <dbReference type="ARBA" id="ARBA00022692"/>
    </source>
</evidence>
<proteinExistence type="inferred from homology"/>
<sequence>MYDSESVLLIIIFIVGFAAIAFEHNLQVNKSWIALFTGSIMWIVVAIGEDEEVLREAILHESAEIFALIVFLMGAMTIVEMMAHFRFFTWVESKLLILKISDRQLFWLMGLTTFMASALLDNLTSTLIMIQIGRHLYIKKRNFVIYVINIVIAANAGGAMSPVGDVTTIMLWLAGKFTAWQILFYGLIPSIIAWIVPQAMLTLKITNEDRKSRESKEVLPLQWSIIFIGLFTFGFAVIVNLFHLPPFIGILLGLGACAIVIDYRLKQGTLKKRAGHIVNIIKTIDMATLNFFIGILLAVGALNYQGVLHDIALLIFGDNPASNPLAIIIGHTSLGLFSAVVDNVPLTAAVIKMLPEGITFTYWVLLAITAGTGGSILIIGSAAGVAAMGQVKELTIIRYIKLGTLPALIGYLTSVASWYLLFGTTG</sequence>
<evidence type="ECO:0000259" key="12">
    <source>
        <dbReference type="Pfam" id="PF03600"/>
    </source>
</evidence>
<feature type="transmembrane region" description="Helical" evidence="11">
    <location>
        <begin position="286"/>
        <end position="304"/>
    </location>
</feature>
<keyword evidence="8 11" id="KW-0472">Membrane</keyword>
<dbReference type="GO" id="GO:0015297">
    <property type="term" value="F:antiporter activity"/>
    <property type="evidence" value="ECO:0007669"/>
    <property type="project" value="UniProtKB-KW"/>
</dbReference>
<evidence type="ECO:0000256" key="5">
    <source>
        <dbReference type="ARBA" id="ARBA00022989"/>
    </source>
</evidence>
<dbReference type="GO" id="GO:0006814">
    <property type="term" value="P:sodium ion transport"/>
    <property type="evidence" value="ECO:0007669"/>
    <property type="project" value="UniProtKB-KW"/>
</dbReference>
<keyword evidence="7" id="KW-0406">Ion transport</keyword>
<comment type="subcellular location">
    <subcellularLocation>
        <location evidence="1">Membrane</location>
        <topology evidence="1">Multi-pass membrane protein</topology>
    </subcellularLocation>
</comment>
<feature type="transmembrane region" description="Helical" evidence="11">
    <location>
        <begin position="143"/>
        <end position="162"/>
    </location>
</feature>
<evidence type="ECO:0000256" key="10">
    <source>
        <dbReference type="ARBA" id="ARBA00025753"/>
    </source>
</evidence>
<dbReference type="Proteomes" id="UP000614216">
    <property type="component" value="Unassembled WGS sequence"/>
</dbReference>
<evidence type="ECO:0000256" key="1">
    <source>
        <dbReference type="ARBA" id="ARBA00004141"/>
    </source>
</evidence>
<dbReference type="PANTHER" id="PTHR43269">
    <property type="entry name" value="SODIUM/PROTON ANTIPORTER 1-RELATED"/>
    <property type="match status" value="1"/>
</dbReference>
<dbReference type="NCBIfam" id="NF038006">
    <property type="entry name" value="NhaD_1"/>
    <property type="match status" value="1"/>
</dbReference>
<dbReference type="EMBL" id="JAEUGD010000002">
    <property type="protein sequence ID" value="MBL6444926.1"/>
    <property type="molecule type" value="Genomic_DNA"/>
</dbReference>
<feature type="transmembrane region" description="Helical" evidence="11">
    <location>
        <begin position="182"/>
        <end position="203"/>
    </location>
</feature>
<keyword evidence="14" id="KW-1185">Reference proteome</keyword>
<evidence type="ECO:0000256" key="7">
    <source>
        <dbReference type="ARBA" id="ARBA00023065"/>
    </source>
</evidence>
<dbReference type="Pfam" id="PF03600">
    <property type="entry name" value="CitMHS"/>
    <property type="match status" value="1"/>
</dbReference>
<keyword evidence="6" id="KW-0915">Sodium</keyword>
<feature type="transmembrane region" description="Helical" evidence="11">
    <location>
        <begin position="65"/>
        <end position="85"/>
    </location>
</feature>
<comment type="similarity">
    <text evidence="10">Belongs to the NhaD Na(+)/H(+) (TC 2.A.62) antiporter family.</text>
</comment>
<feature type="domain" description="Citrate transporter-like" evidence="12">
    <location>
        <begin position="18"/>
        <end position="370"/>
    </location>
</feature>
<protein>
    <submittedName>
        <fullName evidence="13">Sodium:proton antiporter NhaD</fullName>
    </submittedName>
</protein>
<reference evidence="13" key="1">
    <citation type="submission" date="2021-01" db="EMBL/GenBank/DDBJ databases">
        <title>Fulvivirga kasyanovii gen. nov., sp nov., a novel member of the phylum Bacteroidetes isolated from seawater in a mussel farm.</title>
        <authorList>
            <person name="Zhao L.-H."/>
            <person name="Wang Z.-J."/>
        </authorList>
    </citation>
    <scope>NUCLEOTIDE SEQUENCE</scope>
    <source>
        <strain evidence="13">29W222</strain>
    </source>
</reference>
<feature type="transmembrane region" description="Helical" evidence="11">
    <location>
        <begin position="247"/>
        <end position="265"/>
    </location>
</feature>
<feature type="transmembrane region" description="Helical" evidence="11">
    <location>
        <begin position="7"/>
        <end position="26"/>
    </location>
</feature>
<comment type="caution">
    <text evidence="13">The sequence shown here is derived from an EMBL/GenBank/DDBJ whole genome shotgun (WGS) entry which is preliminary data.</text>
</comment>
<name>A0A937FXV0_9BACT</name>
<feature type="transmembrane region" description="Helical" evidence="11">
    <location>
        <begin position="362"/>
        <end position="387"/>
    </location>
</feature>
<dbReference type="GO" id="GO:0016020">
    <property type="term" value="C:membrane"/>
    <property type="evidence" value="ECO:0007669"/>
    <property type="project" value="UniProtKB-SubCell"/>
</dbReference>
<evidence type="ECO:0000256" key="3">
    <source>
        <dbReference type="ARBA" id="ARBA00022449"/>
    </source>
</evidence>
<accession>A0A937FXV0</accession>
<organism evidence="13 14">
    <name type="scientific">Fulvivirga marina</name>
    <dbReference type="NCBI Taxonomy" id="2494733"/>
    <lineage>
        <taxon>Bacteria</taxon>
        <taxon>Pseudomonadati</taxon>
        <taxon>Bacteroidota</taxon>
        <taxon>Cytophagia</taxon>
        <taxon>Cytophagales</taxon>
        <taxon>Fulvivirgaceae</taxon>
        <taxon>Fulvivirga</taxon>
    </lineage>
</organism>
<keyword evidence="2" id="KW-0813">Transport</keyword>
<gene>
    <name evidence="13" type="primary">nhaD</name>
    <name evidence="13" type="ORF">JMN32_01305</name>
</gene>
<keyword evidence="4 11" id="KW-0812">Transmembrane</keyword>
<evidence type="ECO:0000256" key="9">
    <source>
        <dbReference type="ARBA" id="ARBA00023201"/>
    </source>
</evidence>
<dbReference type="RefSeq" id="WP_202854466.1">
    <property type="nucleotide sequence ID" value="NZ_JAEUGD010000002.1"/>
</dbReference>
<evidence type="ECO:0000256" key="11">
    <source>
        <dbReference type="SAM" id="Phobius"/>
    </source>
</evidence>
<dbReference type="InterPro" id="IPR004680">
    <property type="entry name" value="Cit_transptr-like_dom"/>
</dbReference>
<dbReference type="AlphaFoldDB" id="A0A937FXV0"/>
<dbReference type="InterPro" id="IPR045016">
    <property type="entry name" value="NhaD-like"/>
</dbReference>
<keyword evidence="9" id="KW-0739">Sodium transport</keyword>
<evidence type="ECO:0000313" key="13">
    <source>
        <dbReference type="EMBL" id="MBL6444926.1"/>
    </source>
</evidence>
<keyword evidence="3" id="KW-0050">Antiport</keyword>
<evidence type="ECO:0000313" key="14">
    <source>
        <dbReference type="Proteomes" id="UP000614216"/>
    </source>
</evidence>
<feature type="transmembrane region" description="Helical" evidence="11">
    <location>
        <begin position="105"/>
        <end position="123"/>
    </location>
</feature>
<evidence type="ECO:0000256" key="8">
    <source>
        <dbReference type="ARBA" id="ARBA00023136"/>
    </source>
</evidence>
<evidence type="ECO:0000256" key="2">
    <source>
        <dbReference type="ARBA" id="ARBA00022448"/>
    </source>
</evidence>
<feature type="transmembrane region" description="Helical" evidence="11">
    <location>
        <begin position="399"/>
        <end position="421"/>
    </location>
</feature>
<evidence type="ECO:0000256" key="6">
    <source>
        <dbReference type="ARBA" id="ARBA00023053"/>
    </source>
</evidence>
<feature type="transmembrane region" description="Helical" evidence="11">
    <location>
        <begin position="32"/>
        <end position="49"/>
    </location>
</feature>
<keyword evidence="5 11" id="KW-1133">Transmembrane helix</keyword>
<dbReference type="PANTHER" id="PTHR43269:SF2">
    <property type="entry name" value="SODIUM_PROTON ANTIPORTER 1-RELATED"/>
    <property type="match status" value="1"/>
</dbReference>
<feature type="transmembrane region" description="Helical" evidence="11">
    <location>
        <begin position="223"/>
        <end position="241"/>
    </location>
</feature>